<gene>
    <name evidence="4" type="ORF">C1280_00575</name>
</gene>
<dbReference type="Pfam" id="PF00561">
    <property type="entry name" value="Abhydrolase_1"/>
    <property type="match status" value="1"/>
</dbReference>
<dbReference type="GO" id="GO:0016787">
    <property type="term" value="F:hydrolase activity"/>
    <property type="evidence" value="ECO:0007669"/>
    <property type="project" value="UniProtKB-KW"/>
</dbReference>
<feature type="compositionally biased region" description="Basic and acidic residues" evidence="2">
    <location>
        <begin position="27"/>
        <end position="46"/>
    </location>
</feature>
<organism evidence="4 5">
    <name type="scientific">Gemmata obscuriglobus</name>
    <dbReference type="NCBI Taxonomy" id="114"/>
    <lineage>
        <taxon>Bacteria</taxon>
        <taxon>Pseudomonadati</taxon>
        <taxon>Planctomycetota</taxon>
        <taxon>Planctomycetia</taxon>
        <taxon>Gemmatales</taxon>
        <taxon>Gemmataceae</taxon>
        <taxon>Gemmata</taxon>
    </lineage>
</organism>
<dbReference type="InterPro" id="IPR000073">
    <property type="entry name" value="AB_hydrolase_1"/>
</dbReference>
<keyword evidence="5" id="KW-1185">Reference proteome</keyword>
<name>A0A2Z3GT14_9BACT</name>
<dbReference type="InterPro" id="IPR050266">
    <property type="entry name" value="AB_hydrolase_sf"/>
</dbReference>
<dbReference type="EMBL" id="CP025958">
    <property type="protein sequence ID" value="AWM35661.1"/>
    <property type="molecule type" value="Genomic_DNA"/>
</dbReference>
<dbReference type="GO" id="GO:0016020">
    <property type="term" value="C:membrane"/>
    <property type="evidence" value="ECO:0007669"/>
    <property type="project" value="TreeGrafter"/>
</dbReference>
<keyword evidence="1 4" id="KW-0378">Hydrolase</keyword>
<feature type="domain" description="AB hydrolase-1" evidence="3">
    <location>
        <begin position="91"/>
        <end position="320"/>
    </location>
</feature>
<dbReference type="OrthoDB" id="268311at2"/>
<dbReference type="KEGG" id="gog:C1280_00575"/>
<protein>
    <submittedName>
        <fullName evidence="4">Alpha/beta hydrolase</fullName>
    </submittedName>
</protein>
<dbReference type="InterPro" id="IPR029058">
    <property type="entry name" value="AB_hydrolase_fold"/>
</dbReference>
<sequence length="333" mass="36444">MGGEGRGAPHHEQIERAGAGRGRRGSHHSEESRREGEEAVVEDRTGEVTARPDVTDAGCRDAVGALAHEGAHAVLDTGRYLLRLTVWGSGPPLVILHGLSDAVRGFAMVMHQLAPHFTCVAYELPNGLDDGARLGAYRHRDLTSDLYALLDHLKLGRVALLGSSFGTTVALRALAERPERFTKCVLKGGFAFRPLRWYERFGARQGRYWDGRLCELPFREFAMRRACPATWGGCSPLARALFLDCNGRTPIRAAARRAVALDSLDLRPLLPTIAAPVLLIGGDRDRIVPWGCEAVLARGLRDVRRVEFQDCGHYPQYTHPGATAAAVRAFLAE</sequence>
<dbReference type="PANTHER" id="PTHR43798:SF31">
    <property type="entry name" value="AB HYDROLASE SUPERFAMILY PROTEIN YCLE"/>
    <property type="match status" value="1"/>
</dbReference>
<dbReference type="AlphaFoldDB" id="A0A2Z3GT14"/>
<evidence type="ECO:0000313" key="5">
    <source>
        <dbReference type="Proteomes" id="UP000245802"/>
    </source>
</evidence>
<evidence type="ECO:0000259" key="3">
    <source>
        <dbReference type="Pfam" id="PF00561"/>
    </source>
</evidence>
<dbReference type="PANTHER" id="PTHR43798">
    <property type="entry name" value="MONOACYLGLYCEROL LIPASE"/>
    <property type="match status" value="1"/>
</dbReference>
<evidence type="ECO:0000256" key="2">
    <source>
        <dbReference type="SAM" id="MobiDB-lite"/>
    </source>
</evidence>
<evidence type="ECO:0000256" key="1">
    <source>
        <dbReference type="ARBA" id="ARBA00022801"/>
    </source>
</evidence>
<proteinExistence type="predicted"/>
<reference evidence="4 5" key="1">
    <citation type="submission" date="2018-01" db="EMBL/GenBank/DDBJ databases">
        <title>G. obscuriglobus.</title>
        <authorList>
            <person name="Franke J."/>
            <person name="Blomberg W."/>
            <person name="Selmecki A."/>
        </authorList>
    </citation>
    <scope>NUCLEOTIDE SEQUENCE [LARGE SCALE GENOMIC DNA]</scope>
    <source>
        <strain evidence="4 5">DSM 5831</strain>
    </source>
</reference>
<accession>A0A2Z3GT14</accession>
<dbReference type="Proteomes" id="UP000245802">
    <property type="component" value="Chromosome"/>
</dbReference>
<dbReference type="SUPFAM" id="SSF53474">
    <property type="entry name" value="alpha/beta-Hydrolases"/>
    <property type="match status" value="1"/>
</dbReference>
<dbReference type="Gene3D" id="3.40.50.1820">
    <property type="entry name" value="alpha/beta hydrolase"/>
    <property type="match status" value="1"/>
</dbReference>
<feature type="region of interest" description="Disordered" evidence="2">
    <location>
        <begin position="1"/>
        <end position="52"/>
    </location>
</feature>
<dbReference type="PRINTS" id="PR00111">
    <property type="entry name" value="ABHYDROLASE"/>
</dbReference>
<evidence type="ECO:0000313" key="4">
    <source>
        <dbReference type="EMBL" id="AWM35661.1"/>
    </source>
</evidence>